<sequence length="199" mass="23576">MCSGFYLFNFRTLHFMYLGFISDYSTRAASTLTQDSQKHDKLLKFWAWSFKPIFPWKDIMNNYNEMHFPWTIRPNLAKEGIHFGAFLDMGSGEQIDDLIESEILRLLDWNDLMTDIQLVAVNDKHIHCLILMLLQRTNQSNFHPVVHENFWRDAPYNLTFHPPNMNNERGRKQGIRFRGNGLSKYGFSPKMWQMLHVGI</sequence>
<proteinExistence type="predicted"/>
<dbReference type="Proteomes" id="UP001060085">
    <property type="component" value="Linkage Group LG08"/>
</dbReference>
<keyword evidence="2" id="KW-1185">Reference proteome</keyword>
<protein>
    <submittedName>
        <fullName evidence="1">Uncharacterized protein</fullName>
    </submittedName>
</protein>
<comment type="caution">
    <text evidence="1">The sequence shown here is derived from an EMBL/GenBank/DDBJ whole genome shotgun (WGS) entry which is preliminary data.</text>
</comment>
<organism evidence="1 2">
    <name type="scientific">Catharanthus roseus</name>
    <name type="common">Madagascar periwinkle</name>
    <name type="synonym">Vinca rosea</name>
    <dbReference type="NCBI Taxonomy" id="4058"/>
    <lineage>
        <taxon>Eukaryota</taxon>
        <taxon>Viridiplantae</taxon>
        <taxon>Streptophyta</taxon>
        <taxon>Embryophyta</taxon>
        <taxon>Tracheophyta</taxon>
        <taxon>Spermatophyta</taxon>
        <taxon>Magnoliopsida</taxon>
        <taxon>eudicotyledons</taxon>
        <taxon>Gunneridae</taxon>
        <taxon>Pentapetalae</taxon>
        <taxon>asterids</taxon>
        <taxon>lamiids</taxon>
        <taxon>Gentianales</taxon>
        <taxon>Apocynaceae</taxon>
        <taxon>Rauvolfioideae</taxon>
        <taxon>Vinceae</taxon>
        <taxon>Catharanthinae</taxon>
        <taxon>Catharanthus</taxon>
    </lineage>
</organism>
<dbReference type="EMBL" id="CM044708">
    <property type="protein sequence ID" value="KAI5648420.1"/>
    <property type="molecule type" value="Genomic_DNA"/>
</dbReference>
<evidence type="ECO:0000313" key="1">
    <source>
        <dbReference type="EMBL" id="KAI5648420.1"/>
    </source>
</evidence>
<accession>A0ACB9ZLW8</accession>
<name>A0ACB9ZLW8_CATRO</name>
<gene>
    <name evidence="1" type="ORF">M9H77_34425</name>
</gene>
<evidence type="ECO:0000313" key="2">
    <source>
        <dbReference type="Proteomes" id="UP001060085"/>
    </source>
</evidence>
<reference evidence="2" key="1">
    <citation type="journal article" date="2023" name="Nat. Plants">
        <title>Single-cell RNA sequencing provides a high-resolution roadmap for understanding the multicellular compartmentation of specialized metabolism.</title>
        <authorList>
            <person name="Sun S."/>
            <person name="Shen X."/>
            <person name="Li Y."/>
            <person name="Li Y."/>
            <person name="Wang S."/>
            <person name="Li R."/>
            <person name="Zhang H."/>
            <person name="Shen G."/>
            <person name="Guo B."/>
            <person name="Wei J."/>
            <person name="Xu J."/>
            <person name="St-Pierre B."/>
            <person name="Chen S."/>
            <person name="Sun C."/>
        </authorList>
    </citation>
    <scope>NUCLEOTIDE SEQUENCE [LARGE SCALE GENOMIC DNA]</scope>
</reference>